<dbReference type="AlphaFoldDB" id="A0A251MTC7"/>
<feature type="transmembrane region" description="Helical" evidence="1">
    <location>
        <begin position="37"/>
        <end position="56"/>
    </location>
</feature>
<feature type="transmembrane region" description="Helical" evidence="1">
    <location>
        <begin position="77"/>
        <end position="99"/>
    </location>
</feature>
<feature type="signal peptide" evidence="2">
    <location>
        <begin position="1"/>
        <end position="19"/>
    </location>
</feature>
<keyword evidence="2" id="KW-0732">Signal</keyword>
<sequence>MVFSFNFFWLGRWYSLQFALLLELCCLHHPFNKGYIMAISGENVKDCVLVFVFVKLKRKMECQNSITDGMVMMQDRIIVFVLPSQSLLSVLVFLFNFWFNKEW</sequence>
<keyword evidence="4" id="KW-1185">Reference proteome</keyword>
<evidence type="ECO:0000256" key="2">
    <source>
        <dbReference type="SAM" id="SignalP"/>
    </source>
</evidence>
<accession>A0A251MTC7</accession>
<reference evidence="3 4" key="1">
    <citation type="journal article" date="2013" name="Nat. Genet.">
        <title>The high-quality draft genome of peach (Prunus persica) identifies unique patterns of genetic diversity, domestication and genome evolution.</title>
        <authorList>
            <consortium name="International Peach Genome Initiative"/>
            <person name="Verde I."/>
            <person name="Abbott A.G."/>
            <person name="Scalabrin S."/>
            <person name="Jung S."/>
            <person name="Shu S."/>
            <person name="Marroni F."/>
            <person name="Zhebentyayeva T."/>
            <person name="Dettori M.T."/>
            <person name="Grimwood J."/>
            <person name="Cattonaro F."/>
            <person name="Zuccolo A."/>
            <person name="Rossini L."/>
            <person name="Jenkins J."/>
            <person name="Vendramin E."/>
            <person name="Meisel L.A."/>
            <person name="Decroocq V."/>
            <person name="Sosinski B."/>
            <person name="Prochnik S."/>
            <person name="Mitros T."/>
            <person name="Policriti A."/>
            <person name="Cipriani G."/>
            <person name="Dondini L."/>
            <person name="Ficklin S."/>
            <person name="Goodstein D.M."/>
            <person name="Xuan P."/>
            <person name="Del Fabbro C."/>
            <person name="Aramini V."/>
            <person name="Copetti D."/>
            <person name="Gonzalez S."/>
            <person name="Horner D.S."/>
            <person name="Falchi R."/>
            <person name="Lucas S."/>
            <person name="Mica E."/>
            <person name="Maldonado J."/>
            <person name="Lazzari B."/>
            <person name="Bielenberg D."/>
            <person name="Pirona R."/>
            <person name="Miculan M."/>
            <person name="Barakat A."/>
            <person name="Testolin R."/>
            <person name="Stella A."/>
            <person name="Tartarini S."/>
            <person name="Tonutti P."/>
            <person name="Arus P."/>
            <person name="Orellana A."/>
            <person name="Wells C."/>
            <person name="Main D."/>
            <person name="Vizzotto G."/>
            <person name="Silva H."/>
            <person name="Salamini F."/>
            <person name="Schmutz J."/>
            <person name="Morgante M."/>
            <person name="Rokhsar D.S."/>
        </authorList>
    </citation>
    <scope>NUCLEOTIDE SEQUENCE [LARGE SCALE GENOMIC DNA]</scope>
    <source>
        <strain evidence="4">cv. Nemared</strain>
    </source>
</reference>
<protein>
    <submittedName>
        <fullName evidence="3">Uncharacterized protein</fullName>
    </submittedName>
</protein>
<organism evidence="3 4">
    <name type="scientific">Prunus persica</name>
    <name type="common">Peach</name>
    <name type="synonym">Amygdalus persica</name>
    <dbReference type="NCBI Taxonomy" id="3760"/>
    <lineage>
        <taxon>Eukaryota</taxon>
        <taxon>Viridiplantae</taxon>
        <taxon>Streptophyta</taxon>
        <taxon>Embryophyta</taxon>
        <taxon>Tracheophyta</taxon>
        <taxon>Spermatophyta</taxon>
        <taxon>Magnoliopsida</taxon>
        <taxon>eudicotyledons</taxon>
        <taxon>Gunneridae</taxon>
        <taxon>Pentapetalae</taxon>
        <taxon>rosids</taxon>
        <taxon>fabids</taxon>
        <taxon>Rosales</taxon>
        <taxon>Rosaceae</taxon>
        <taxon>Amygdaloideae</taxon>
        <taxon>Amygdaleae</taxon>
        <taxon>Prunus</taxon>
    </lineage>
</organism>
<keyword evidence="1" id="KW-0472">Membrane</keyword>
<keyword evidence="1" id="KW-0812">Transmembrane</keyword>
<evidence type="ECO:0000313" key="4">
    <source>
        <dbReference type="Proteomes" id="UP000006882"/>
    </source>
</evidence>
<name>A0A251MTC7_PRUPE</name>
<dbReference type="Gramene" id="ONH90368">
    <property type="protein sequence ID" value="ONH90368"/>
    <property type="gene ID" value="PRUPE_8G050000"/>
</dbReference>
<evidence type="ECO:0000256" key="1">
    <source>
        <dbReference type="SAM" id="Phobius"/>
    </source>
</evidence>
<evidence type="ECO:0000313" key="3">
    <source>
        <dbReference type="EMBL" id="ONH90368.1"/>
    </source>
</evidence>
<keyword evidence="1" id="KW-1133">Transmembrane helix</keyword>
<dbReference type="Proteomes" id="UP000006882">
    <property type="component" value="Chromosome G8"/>
</dbReference>
<feature type="chain" id="PRO_5012354780" evidence="2">
    <location>
        <begin position="20"/>
        <end position="103"/>
    </location>
</feature>
<gene>
    <name evidence="3" type="ORF">PRUPE_8G050000</name>
</gene>
<proteinExistence type="predicted"/>
<dbReference type="EMBL" id="CM007658">
    <property type="protein sequence ID" value="ONH90368.1"/>
    <property type="molecule type" value="Genomic_DNA"/>
</dbReference>